<reference evidence="6" key="1">
    <citation type="submission" date="2020-03" db="EMBL/GenBank/DDBJ databases">
        <title>Draft sequencing of Calidifontibacter sp. DB0510.</title>
        <authorList>
            <person name="Kim D.-U."/>
        </authorList>
    </citation>
    <scope>NUCLEOTIDE SEQUENCE</scope>
    <source>
        <strain evidence="6">DB0510</strain>
    </source>
</reference>
<keyword evidence="2" id="KW-0238">DNA-binding</keyword>
<keyword evidence="1" id="KW-0805">Transcription regulation</keyword>
<dbReference type="GO" id="GO:0003677">
    <property type="term" value="F:DNA binding"/>
    <property type="evidence" value="ECO:0007669"/>
    <property type="project" value="UniProtKB-KW"/>
</dbReference>
<accession>A0A967B201</accession>
<organism evidence="6 7">
    <name type="scientific">Metallococcus carri</name>
    <dbReference type="NCBI Taxonomy" id="1656884"/>
    <lineage>
        <taxon>Bacteria</taxon>
        <taxon>Bacillati</taxon>
        <taxon>Actinomycetota</taxon>
        <taxon>Actinomycetes</taxon>
        <taxon>Micrococcales</taxon>
        <taxon>Dermacoccaceae</taxon>
        <taxon>Metallococcus</taxon>
    </lineage>
</organism>
<sequence length="122" mass="13155">MSGEPPISEAVAERLADIMFALSSPGRVLILGTLLDGPRSVSDVMDMLGMEQSAVSHQLRVLREHSLVRAEKAGRRRLYALYDDHVSTLLDAGLQHVARDHASSPSAAQRRPPSGRVVGDSS</sequence>
<dbReference type="RefSeq" id="WP_166195994.1">
    <property type="nucleotide sequence ID" value="NZ_JAAOIV010000005.1"/>
</dbReference>
<dbReference type="Proteomes" id="UP000744769">
    <property type="component" value="Unassembled WGS sequence"/>
</dbReference>
<dbReference type="CDD" id="cd00090">
    <property type="entry name" value="HTH_ARSR"/>
    <property type="match status" value="1"/>
</dbReference>
<feature type="region of interest" description="Disordered" evidence="4">
    <location>
        <begin position="99"/>
        <end position="122"/>
    </location>
</feature>
<evidence type="ECO:0000313" key="7">
    <source>
        <dbReference type="Proteomes" id="UP000744769"/>
    </source>
</evidence>
<gene>
    <name evidence="6" type="ORF">G9U51_08560</name>
</gene>
<evidence type="ECO:0000256" key="4">
    <source>
        <dbReference type="SAM" id="MobiDB-lite"/>
    </source>
</evidence>
<proteinExistence type="predicted"/>
<evidence type="ECO:0000256" key="1">
    <source>
        <dbReference type="ARBA" id="ARBA00023015"/>
    </source>
</evidence>
<keyword evidence="3" id="KW-0804">Transcription</keyword>
<dbReference type="Gene3D" id="1.10.10.10">
    <property type="entry name" value="Winged helix-like DNA-binding domain superfamily/Winged helix DNA-binding domain"/>
    <property type="match status" value="1"/>
</dbReference>
<dbReference type="InterPro" id="IPR051011">
    <property type="entry name" value="Metal_resp_trans_reg"/>
</dbReference>
<feature type="compositionally biased region" description="Low complexity" evidence="4">
    <location>
        <begin position="103"/>
        <end position="116"/>
    </location>
</feature>
<evidence type="ECO:0000259" key="5">
    <source>
        <dbReference type="PROSITE" id="PS50987"/>
    </source>
</evidence>
<dbReference type="PANTHER" id="PTHR43132:SF6">
    <property type="entry name" value="HTH-TYPE TRANSCRIPTIONAL REPRESSOR CZRA"/>
    <property type="match status" value="1"/>
</dbReference>
<dbReference type="InterPro" id="IPR011991">
    <property type="entry name" value="ArsR-like_HTH"/>
</dbReference>
<dbReference type="InterPro" id="IPR036390">
    <property type="entry name" value="WH_DNA-bd_sf"/>
</dbReference>
<dbReference type="InterPro" id="IPR036388">
    <property type="entry name" value="WH-like_DNA-bd_sf"/>
</dbReference>
<comment type="caution">
    <text evidence="6">The sequence shown here is derived from an EMBL/GenBank/DDBJ whole genome shotgun (WGS) entry which is preliminary data.</text>
</comment>
<dbReference type="Pfam" id="PF01022">
    <property type="entry name" value="HTH_5"/>
    <property type="match status" value="1"/>
</dbReference>
<evidence type="ECO:0000256" key="2">
    <source>
        <dbReference type="ARBA" id="ARBA00023125"/>
    </source>
</evidence>
<name>A0A967B201_9MICO</name>
<dbReference type="SUPFAM" id="SSF46785">
    <property type="entry name" value="Winged helix' DNA-binding domain"/>
    <property type="match status" value="1"/>
</dbReference>
<dbReference type="EMBL" id="JAAOIV010000005">
    <property type="protein sequence ID" value="NHN55825.1"/>
    <property type="molecule type" value="Genomic_DNA"/>
</dbReference>
<keyword evidence="7" id="KW-1185">Reference proteome</keyword>
<dbReference type="NCBIfam" id="NF033788">
    <property type="entry name" value="HTH_metalloreg"/>
    <property type="match status" value="1"/>
</dbReference>
<feature type="domain" description="HTH arsR-type" evidence="5">
    <location>
        <begin position="7"/>
        <end position="101"/>
    </location>
</feature>
<dbReference type="InterPro" id="IPR001845">
    <property type="entry name" value="HTH_ArsR_DNA-bd_dom"/>
</dbReference>
<dbReference type="PROSITE" id="PS50987">
    <property type="entry name" value="HTH_ARSR_2"/>
    <property type="match status" value="1"/>
</dbReference>
<dbReference type="SMART" id="SM00418">
    <property type="entry name" value="HTH_ARSR"/>
    <property type="match status" value="1"/>
</dbReference>
<dbReference type="PRINTS" id="PR00778">
    <property type="entry name" value="HTHARSR"/>
</dbReference>
<evidence type="ECO:0000256" key="3">
    <source>
        <dbReference type="ARBA" id="ARBA00023163"/>
    </source>
</evidence>
<evidence type="ECO:0000313" key="6">
    <source>
        <dbReference type="EMBL" id="NHN55825.1"/>
    </source>
</evidence>
<dbReference type="GO" id="GO:0003700">
    <property type="term" value="F:DNA-binding transcription factor activity"/>
    <property type="evidence" value="ECO:0007669"/>
    <property type="project" value="InterPro"/>
</dbReference>
<dbReference type="PANTHER" id="PTHR43132">
    <property type="entry name" value="ARSENICAL RESISTANCE OPERON REPRESSOR ARSR-RELATED"/>
    <property type="match status" value="1"/>
</dbReference>
<dbReference type="AlphaFoldDB" id="A0A967B201"/>
<protein>
    <submittedName>
        <fullName evidence="6">Winged helix-turn-helix transcriptional regulator</fullName>
    </submittedName>
</protein>